<feature type="transmembrane region" description="Helical" evidence="1">
    <location>
        <begin position="20"/>
        <end position="42"/>
    </location>
</feature>
<dbReference type="Proteomes" id="UP001180020">
    <property type="component" value="Unassembled WGS sequence"/>
</dbReference>
<name>A0AAV9FVS2_ACOCL</name>
<protein>
    <submittedName>
        <fullName evidence="2">Uncharacterized protein</fullName>
    </submittedName>
</protein>
<keyword evidence="1" id="KW-1133">Transmembrane helix</keyword>
<gene>
    <name evidence="2" type="ORF">QJS10_CPA01g03013</name>
</gene>
<dbReference type="AlphaFoldDB" id="A0AAV9FVS2"/>
<reference evidence="2" key="1">
    <citation type="journal article" date="2023" name="Nat. Commun.">
        <title>Diploid and tetraploid genomes of Acorus and the evolution of monocots.</title>
        <authorList>
            <person name="Ma L."/>
            <person name="Liu K.W."/>
            <person name="Li Z."/>
            <person name="Hsiao Y.Y."/>
            <person name="Qi Y."/>
            <person name="Fu T."/>
            <person name="Tang G.D."/>
            <person name="Zhang D."/>
            <person name="Sun W.H."/>
            <person name="Liu D.K."/>
            <person name="Li Y."/>
            <person name="Chen G.Z."/>
            <person name="Liu X.D."/>
            <person name="Liao X.Y."/>
            <person name="Jiang Y.T."/>
            <person name="Yu X."/>
            <person name="Hao Y."/>
            <person name="Huang J."/>
            <person name="Zhao X.W."/>
            <person name="Ke S."/>
            <person name="Chen Y.Y."/>
            <person name="Wu W.L."/>
            <person name="Hsu J.L."/>
            <person name="Lin Y.F."/>
            <person name="Huang M.D."/>
            <person name="Li C.Y."/>
            <person name="Huang L."/>
            <person name="Wang Z.W."/>
            <person name="Zhao X."/>
            <person name="Zhong W.Y."/>
            <person name="Peng D.H."/>
            <person name="Ahmad S."/>
            <person name="Lan S."/>
            <person name="Zhang J.S."/>
            <person name="Tsai W.C."/>
            <person name="Van de Peer Y."/>
            <person name="Liu Z.J."/>
        </authorList>
    </citation>
    <scope>NUCLEOTIDE SEQUENCE</scope>
    <source>
        <strain evidence="2">CP</strain>
    </source>
</reference>
<evidence type="ECO:0000313" key="2">
    <source>
        <dbReference type="EMBL" id="KAK1327008.1"/>
    </source>
</evidence>
<proteinExistence type="predicted"/>
<dbReference type="EMBL" id="JAUJYO010000001">
    <property type="protein sequence ID" value="KAK1327008.1"/>
    <property type="molecule type" value="Genomic_DNA"/>
</dbReference>
<comment type="caution">
    <text evidence="2">The sequence shown here is derived from an EMBL/GenBank/DDBJ whole genome shotgun (WGS) entry which is preliminary data.</text>
</comment>
<evidence type="ECO:0000256" key="1">
    <source>
        <dbReference type="SAM" id="Phobius"/>
    </source>
</evidence>
<reference evidence="2" key="2">
    <citation type="submission" date="2023-06" db="EMBL/GenBank/DDBJ databases">
        <authorList>
            <person name="Ma L."/>
            <person name="Liu K.-W."/>
            <person name="Li Z."/>
            <person name="Hsiao Y.-Y."/>
            <person name="Qi Y."/>
            <person name="Fu T."/>
            <person name="Tang G."/>
            <person name="Zhang D."/>
            <person name="Sun W.-H."/>
            <person name="Liu D.-K."/>
            <person name="Li Y."/>
            <person name="Chen G.-Z."/>
            <person name="Liu X.-D."/>
            <person name="Liao X.-Y."/>
            <person name="Jiang Y.-T."/>
            <person name="Yu X."/>
            <person name="Hao Y."/>
            <person name="Huang J."/>
            <person name="Zhao X.-W."/>
            <person name="Ke S."/>
            <person name="Chen Y.-Y."/>
            <person name="Wu W.-L."/>
            <person name="Hsu J.-L."/>
            <person name="Lin Y.-F."/>
            <person name="Huang M.-D."/>
            <person name="Li C.-Y."/>
            <person name="Huang L."/>
            <person name="Wang Z.-W."/>
            <person name="Zhao X."/>
            <person name="Zhong W.-Y."/>
            <person name="Peng D.-H."/>
            <person name="Ahmad S."/>
            <person name="Lan S."/>
            <person name="Zhang J.-S."/>
            <person name="Tsai W.-C."/>
            <person name="Van De Peer Y."/>
            <person name="Liu Z.-J."/>
        </authorList>
    </citation>
    <scope>NUCLEOTIDE SEQUENCE</scope>
    <source>
        <strain evidence="2">CP</strain>
        <tissue evidence="2">Leaves</tissue>
    </source>
</reference>
<keyword evidence="1" id="KW-0812">Transmembrane</keyword>
<accession>A0AAV9FVS2</accession>
<keyword evidence="1" id="KW-0472">Membrane</keyword>
<sequence length="67" mass="8017">MSQIYWWLCLPIMREYDVEFMTFVGFKDGVGFIGECVGWYVLDSWRICLRFMLENGLRGVGEYVLDY</sequence>
<organism evidence="2 3">
    <name type="scientific">Acorus calamus</name>
    <name type="common">Sweet flag</name>
    <dbReference type="NCBI Taxonomy" id="4465"/>
    <lineage>
        <taxon>Eukaryota</taxon>
        <taxon>Viridiplantae</taxon>
        <taxon>Streptophyta</taxon>
        <taxon>Embryophyta</taxon>
        <taxon>Tracheophyta</taxon>
        <taxon>Spermatophyta</taxon>
        <taxon>Magnoliopsida</taxon>
        <taxon>Liliopsida</taxon>
        <taxon>Acoraceae</taxon>
        <taxon>Acorus</taxon>
    </lineage>
</organism>
<keyword evidence="3" id="KW-1185">Reference proteome</keyword>
<evidence type="ECO:0000313" key="3">
    <source>
        <dbReference type="Proteomes" id="UP001180020"/>
    </source>
</evidence>